<organism evidence="7 8">
    <name type="scientific">Mesorhizobium plurifarium</name>
    <dbReference type="NCBI Taxonomy" id="69974"/>
    <lineage>
        <taxon>Bacteria</taxon>
        <taxon>Pseudomonadati</taxon>
        <taxon>Pseudomonadota</taxon>
        <taxon>Alphaproteobacteria</taxon>
        <taxon>Hyphomicrobiales</taxon>
        <taxon>Phyllobacteriaceae</taxon>
        <taxon>Mesorhizobium</taxon>
    </lineage>
</organism>
<protein>
    <recommendedName>
        <fullName evidence="6">Phosphatidylglycerol lysyltransferase C-terminal domain-containing protein</fullName>
    </recommendedName>
</protein>
<dbReference type="Proteomes" id="UP000045285">
    <property type="component" value="Unassembled WGS sequence"/>
</dbReference>
<comment type="subcellular location">
    <subcellularLocation>
        <location evidence="1">Cell membrane</location>
        <topology evidence="1">Multi-pass membrane protein</topology>
    </subcellularLocation>
</comment>
<evidence type="ECO:0000256" key="1">
    <source>
        <dbReference type="ARBA" id="ARBA00004651"/>
    </source>
</evidence>
<proteinExistence type="predicted"/>
<keyword evidence="4" id="KW-1133">Transmembrane helix</keyword>
<keyword evidence="5" id="KW-0472">Membrane</keyword>
<dbReference type="InterPro" id="IPR024320">
    <property type="entry name" value="LPG_synthase_C"/>
</dbReference>
<feature type="domain" description="Phosphatidylglycerol lysyltransferase C-terminal" evidence="6">
    <location>
        <begin position="31"/>
        <end position="327"/>
    </location>
</feature>
<dbReference type="PANTHER" id="PTHR34697">
    <property type="entry name" value="PHOSPHATIDYLGLYCEROL LYSYLTRANSFERASE"/>
    <property type="match status" value="1"/>
</dbReference>
<evidence type="ECO:0000256" key="3">
    <source>
        <dbReference type="ARBA" id="ARBA00022692"/>
    </source>
</evidence>
<dbReference type="InterPro" id="IPR051211">
    <property type="entry name" value="PG_lysyltransferase"/>
</dbReference>
<keyword evidence="2" id="KW-1003">Cell membrane</keyword>
<evidence type="ECO:0000259" key="6">
    <source>
        <dbReference type="Pfam" id="PF09924"/>
    </source>
</evidence>
<sequence length="345" mass="39393">MAPLRIYFDRLLDAVAPKVPRRELTDDERLALVRHYGDFSLAYSTAVQQKLSYFSDGDGYIAFGTKMSRHFALGDPVVDPADRAFYIKRFVEAAGGPWFVQIGAETAKVLAGLGYMVNRLGIDTRLLLPAHDFSGKRNETVRYSERWLTKKGFVIAEDRGDGLQEEIIQLSADWRKERIIKRWEMGFLNRRFSEELGADMRRFLLHSPEGRLLAILDFDPLFRDGKVIGYTTSFKRKQVDATPHAEIGLTKFAVDRFREEGISEVTLGLSPLFGIEPSGFAESGFWRGAFQRAYNSPWVNRSRFNLQGQAAFKRRFHGVEEPTYIAFRKGTFAEMLGLLRLLKAI</sequence>
<keyword evidence="8" id="KW-1185">Reference proteome</keyword>
<name>A0A090EBI8_MESPL</name>
<evidence type="ECO:0000313" key="7">
    <source>
        <dbReference type="EMBL" id="CDX27415.1"/>
    </source>
</evidence>
<evidence type="ECO:0000256" key="5">
    <source>
        <dbReference type="ARBA" id="ARBA00023136"/>
    </source>
</evidence>
<gene>
    <name evidence="7" type="ORF">MPL3356_690011</name>
</gene>
<evidence type="ECO:0000256" key="4">
    <source>
        <dbReference type="ARBA" id="ARBA00022989"/>
    </source>
</evidence>
<dbReference type="GO" id="GO:0016755">
    <property type="term" value="F:aminoacyltransferase activity"/>
    <property type="evidence" value="ECO:0007669"/>
    <property type="project" value="TreeGrafter"/>
</dbReference>
<accession>A0A090EBI8</accession>
<dbReference type="STRING" id="69974.MPLDJ20_180010"/>
<dbReference type="Pfam" id="PF09924">
    <property type="entry name" value="LPG_synthase_C"/>
    <property type="match status" value="1"/>
</dbReference>
<dbReference type="EMBL" id="CCMZ01000066">
    <property type="protein sequence ID" value="CDX27415.1"/>
    <property type="molecule type" value="Genomic_DNA"/>
</dbReference>
<evidence type="ECO:0000256" key="2">
    <source>
        <dbReference type="ARBA" id="ARBA00022475"/>
    </source>
</evidence>
<keyword evidence="3" id="KW-0812">Transmembrane</keyword>
<reference evidence="8" key="1">
    <citation type="submission" date="2014-08" db="EMBL/GenBank/DDBJ databases">
        <authorList>
            <person name="Moulin L."/>
        </authorList>
    </citation>
    <scope>NUCLEOTIDE SEQUENCE [LARGE SCALE GENOMIC DNA]</scope>
</reference>
<dbReference type="GO" id="GO:0005886">
    <property type="term" value="C:plasma membrane"/>
    <property type="evidence" value="ECO:0007669"/>
    <property type="project" value="UniProtKB-SubCell"/>
</dbReference>
<dbReference type="AlphaFoldDB" id="A0A090EBI8"/>
<dbReference type="PANTHER" id="PTHR34697:SF2">
    <property type="entry name" value="PHOSPHATIDYLGLYCEROL LYSYLTRANSFERASE"/>
    <property type="match status" value="1"/>
</dbReference>
<evidence type="ECO:0000313" key="8">
    <source>
        <dbReference type="Proteomes" id="UP000045285"/>
    </source>
</evidence>
<dbReference type="GO" id="GO:0055091">
    <property type="term" value="P:phospholipid homeostasis"/>
    <property type="evidence" value="ECO:0007669"/>
    <property type="project" value="TreeGrafter"/>
</dbReference>